<proteinExistence type="predicted"/>
<reference evidence="1 2" key="1">
    <citation type="submission" date="2016-10" db="EMBL/GenBank/DDBJ databases">
        <authorList>
            <person name="de Groot N.N."/>
        </authorList>
    </citation>
    <scope>NUCLEOTIDE SEQUENCE [LARGE SCALE GENOMIC DNA]</scope>
    <source>
        <strain evidence="1 2">DSM 7343</strain>
    </source>
</reference>
<accession>A0A1H3VSE0</accession>
<dbReference type="STRING" id="37625.SAMN05660420_00256"/>
<dbReference type="Proteomes" id="UP000199409">
    <property type="component" value="Unassembled WGS sequence"/>
</dbReference>
<evidence type="ECO:0000313" key="1">
    <source>
        <dbReference type="EMBL" id="SDZ77697.1"/>
    </source>
</evidence>
<organism evidence="1 2">
    <name type="scientific">Desulfuromusa kysingii</name>
    <dbReference type="NCBI Taxonomy" id="37625"/>
    <lineage>
        <taxon>Bacteria</taxon>
        <taxon>Pseudomonadati</taxon>
        <taxon>Thermodesulfobacteriota</taxon>
        <taxon>Desulfuromonadia</taxon>
        <taxon>Desulfuromonadales</taxon>
        <taxon>Geopsychrobacteraceae</taxon>
        <taxon>Desulfuromusa</taxon>
    </lineage>
</organism>
<dbReference type="EMBL" id="FNQN01000001">
    <property type="protein sequence ID" value="SDZ77697.1"/>
    <property type="molecule type" value="Genomic_DNA"/>
</dbReference>
<protein>
    <submittedName>
        <fullName evidence="1">Uncharacterized protein</fullName>
    </submittedName>
</protein>
<name>A0A1H3VSE0_9BACT</name>
<evidence type="ECO:0000313" key="2">
    <source>
        <dbReference type="Proteomes" id="UP000199409"/>
    </source>
</evidence>
<gene>
    <name evidence="1" type="ORF">SAMN05660420_00256</name>
</gene>
<keyword evidence="2" id="KW-1185">Reference proteome</keyword>
<dbReference type="AlphaFoldDB" id="A0A1H3VSE0"/>
<dbReference type="RefSeq" id="WP_092344122.1">
    <property type="nucleotide sequence ID" value="NZ_FNQN01000001.1"/>
</dbReference>
<sequence>MTNPNTLGISFKYESRSLFRNVRPVNNIIDDFTANNIPYVKLDSEKMQYGSWDLIIAFSKQENYERFVAGELSVDDLWIKADKGQEHVVNPLKAAKRAAAGN</sequence>
<dbReference type="OrthoDB" id="9866233at2"/>